<dbReference type="STRING" id="710421.Mycch_1630"/>
<feature type="domain" description="STAS" evidence="3">
    <location>
        <begin position="13"/>
        <end position="126"/>
    </location>
</feature>
<sequence>MSKDGWRGRVGLLDVEQDIADGAVVVCVRGEVDSGTVQSLTAALDGAFTAAVDAPSRVLIVDLGGVTYFGSAGLNAVVGCFERGVADGVEVRVVADNAEVLRPIEVTKLDSVLRPFKSIVDALAPRDAR</sequence>
<proteinExistence type="inferred from homology"/>
<dbReference type="eggNOG" id="COG1366">
    <property type="taxonomic scope" value="Bacteria"/>
</dbReference>
<dbReference type="PANTHER" id="PTHR33495:SF2">
    <property type="entry name" value="ANTI-SIGMA FACTOR ANTAGONIST TM_1081-RELATED"/>
    <property type="match status" value="1"/>
</dbReference>
<comment type="similarity">
    <text evidence="1 2">Belongs to the anti-sigma-factor antagonist family.</text>
</comment>
<dbReference type="InterPro" id="IPR002645">
    <property type="entry name" value="STAS_dom"/>
</dbReference>
<dbReference type="Proteomes" id="UP000006057">
    <property type="component" value="Chromosome"/>
</dbReference>
<evidence type="ECO:0000256" key="1">
    <source>
        <dbReference type="ARBA" id="ARBA00009013"/>
    </source>
</evidence>
<dbReference type="Pfam" id="PF01740">
    <property type="entry name" value="STAS"/>
    <property type="match status" value="1"/>
</dbReference>
<organism evidence="4 5">
    <name type="scientific">Mycolicibacterium chubuense (strain NBB4)</name>
    <name type="common">Mycobacterium chubuense</name>
    <dbReference type="NCBI Taxonomy" id="710421"/>
    <lineage>
        <taxon>Bacteria</taxon>
        <taxon>Bacillati</taxon>
        <taxon>Actinomycetota</taxon>
        <taxon>Actinomycetes</taxon>
        <taxon>Mycobacteriales</taxon>
        <taxon>Mycobacteriaceae</taxon>
        <taxon>Mycolicibacterium</taxon>
    </lineage>
</organism>
<protein>
    <recommendedName>
        <fullName evidence="2">Anti-sigma factor antagonist</fullName>
    </recommendedName>
</protein>
<dbReference type="KEGG" id="mcb:Mycch_1630"/>
<dbReference type="PROSITE" id="PS50801">
    <property type="entry name" value="STAS"/>
    <property type="match status" value="1"/>
</dbReference>
<name>I4BGM1_MYCCN</name>
<evidence type="ECO:0000259" key="3">
    <source>
        <dbReference type="PROSITE" id="PS50801"/>
    </source>
</evidence>
<dbReference type="HOGENOM" id="CLU_115403_3_1_11"/>
<evidence type="ECO:0000313" key="4">
    <source>
        <dbReference type="EMBL" id="AFM16428.1"/>
    </source>
</evidence>
<evidence type="ECO:0000256" key="2">
    <source>
        <dbReference type="RuleBase" id="RU003749"/>
    </source>
</evidence>
<dbReference type="GO" id="GO:0043856">
    <property type="term" value="F:anti-sigma factor antagonist activity"/>
    <property type="evidence" value="ECO:0007669"/>
    <property type="project" value="InterPro"/>
</dbReference>
<gene>
    <name evidence="4" type="ordered locus">Mycch_1630</name>
</gene>
<reference evidence="4 5" key="1">
    <citation type="submission" date="2012-06" db="EMBL/GenBank/DDBJ databases">
        <title>Complete sequence of chromosome of Mycobacterium chubuense NBB4.</title>
        <authorList>
            <consortium name="US DOE Joint Genome Institute"/>
            <person name="Lucas S."/>
            <person name="Han J."/>
            <person name="Lapidus A."/>
            <person name="Cheng J.-F."/>
            <person name="Goodwin L."/>
            <person name="Pitluck S."/>
            <person name="Peters L."/>
            <person name="Mikhailova N."/>
            <person name="Teshima H."/>
            <person name="Detter J.C."/>
            <person name="Han C."/>
            <person name="Tapia R."/>
            <person name="Land M."/>
            <person name="Hauser L."/>
            <person name="Kyrpides N."/>
            <person name="Ivanova N."/>
            <person name="Pagani I."/>
            <person name="Mattes T."/>
            <person name="Holmes A."/>
            <person name="Rutledge P."/>
            <person name="Paulsen I."/>
            <person name="Coleman N."/>
            <person name="Woyke T."/>
        </authorList>
    </citation>
    <scope>NUCLEOTIDE SEQUENCE [LARGE SCALE GENOMIC DNA]</scope>
    <source>
        <strain evidence="4 5">NBB4</strain>
    </source>
</reference>
<keyword evidence="5" id="KW-1185">Reference proteome</keyword>
<accession>I4BGM1</accession>
<dbReference type="InterPro" id="IPR003658">
    <property type="entry name" value="Anti-sigma_ant"/>
</dbReference>
<dbReference type="InterPro" id="IPR036513">
    <property type="entry name" value="STAS_dom_sf"/>
</dbReference>
<evidence type="ECO:0000313" key="5">
    <source>
        <dbReference type="Proteomes" id="UP000006057"/>
    </source>
</evidence>
<dbReference type="EMBL" id="CP003053">
    <property type="protein sequence ID" value="AFM16428.1"/>
    <property type="molecule type" value="Genomic_DNA"/>
</dbReference>
<dbReference type="CDD" id="cd07043">
    <property type="entry name" value="STAS_anti-anti-sigma_factors"/>
    <property type="match status" value="1"/>
</dbReference>
<dbReference type="PATRIC" id="fig|710421.3.peg.1635"/>
<dbReference type="NCBIfam" id="TIGR00377">
    <property type="entry name" value="ant_ant_sig"/>
    <property type="match status" value="1"/>
</dbReference>
<dbReference type="PANTHER" id="PTHR33495">
    <property type="entry name" value="ANTI-SIGMA FACTOR ANTAGONIST TM_1081-RELATED-RELATED"/>
    <property type="match status" value="1"/>
</dbReference>
<dbReference type="Gene3D" id="3.30.750.24">
    <property type="entry name" value="STAS domain"/>
    <property type="match status" value="1"/>
</dbReference>
<dbReference type="SUPFAM" id="SSF52091">
    <property type="entry name" value="SpoIIaa-like"/>
    <property type="match status" value="1"/>
</dbReference>
<dbReference type="AlphaFoldDB" id="I4BGM1"/>